<feature type="region of interest" description="Disordered" evidence="1">
    <location>
        <begin position="172"/>
        <end position="201"/>
    </location>
</feature>
<proteinExistence type="predicted"/>
<evidence type="ECO:0000313" key="3">
    <source>
        <dbReference type="EMBL" id="KAK8018741.1"/>
    </source>
</evidence>
<evidence type="ECO:0000313" key="4">
    <source>
        <dbReference type="Proteomes" id="UP001396898"/>
    </source>
</evidence>
<organism evidence="3 4">
    <name type="scientific">Apiospora marii</name>
    <dbReference type="NCBI Taxonomy" id="335849"/>
    <lineage>
        <taxon>Eukaryota</taxon>
        <taxon>Fungi</taxon>
        <taxon>Dikarya</taxon>
        <taxon>Ascomycota</taxon>
        <taxon>Pezizomycotina</taxon>
        <taxon>Sordariomycetes</taxon>
        <taxon>Xylariomycetidae</taxon>
        <taxon>Amphisphaeriales</taxon>
        <taxon>Apiosporaceae</taxon>
        <taxon>Apiospora</taxon>
    </lineage>
</organism>
<gene>
    <name evidence="3" type="ORF">PG991_007931</name>
</gene>
<dbReference type="EMBL" id="JAQQWI010000010">
    <property type="protein sequence ID" value="KAK8018741.1"/>
    <property type="molecule type" value="Genomic_DNA"/>
</dbReference>
<comment type="caution">
    <text evidence="3">The sequence shown here is derived from an EMBL/GenBank/DDBJ whole genome shotgun (WGS) entry which is preliminary data.</text>
</comment>
<reference evidence="3 4" key="1">
    <citation type="submission" date="2023-01" db="EMBL/GenBank/DDBJ databases">
        <title>Analysis of 21 Apiospora genomes using comparative genomics revels a genus with tremendous synthesis potential of carbohydrate active enzymes and secondary metabolites.</title>
        <authorList>
            <person name="Sorensen T."/>
        </authorList>
    </citation>
    <scope>NUCLEOTIDE SEQUENCE [LARGE SCALE GENOMIC DNA]</scope>
    <source>
        <strain evidence="3 4">CBS 20057</strain>
    </source>
</reference>
<dbReference type="Pfam" id="PF20255">
    <property type="entry name" value="DUF6606"/>
    <property type="match status" value="1"/>
</dbReference>
<protein>
    <recommendedName>
        <fullName evidence="2">DUF6606 domain-containing protein</fullName>
    </recommendedName>
</protein>
<feature type="compositionally biased region" description="Polar residues" evidence="1">
    <location>
        <begin position="172"/>
        <end position="181"/>
    </location>
</feature>
<dbReference type="InterPro" id="IPR046541">
    <property type="entry name" value="DUF6606"/>
</dbReference>
<dbReference type="Proteomes" id="UP001396898">
    <property type="component" value="Unassembled WGS sequence"/>
</dbReference>
<feature type="domain" description="DUF6606" evidence="2">
    <location>
        <begin position="14"/>
        <end position="277"/>
    </location>
</feature>
<accession>A0ABR1RW08</accession>
<sequence length="707" mass="80420">MATKPPVLSALPYLVNHVFLPPKLPQRDDFTASSDRALLDHILEALHCFKDHVEQEHHSDVQRAVGMICAMLQSRPDLHLDEPQVLSALEGLEDQDVLFFQLTGQNFGILITRQDQTIFFEQFELLATNNAVMSCQGRLQRSFPSTCISMQHSQYTEPGFIPALAQCLTKLDTSTHPSSRPKSQKQGERDEERDTTDPRLSSLLNGFLRGLGTESQVVQIEKRSREDVLWNNARLPWHRSATWLSVRVALQLIWSRKHKTHGSNLLFKGFMAFFISSCVVKAQKLDVSDDMLYCMLAKLNRRCLKISQSCHFGTNKPSWVDYCSTANTTAIRYLEKRWTDIQQSHGHRLPLDKLKTLSFSEDSAIGILGLKSHLSRVKTAEAVPSGSKVSPTSYPFSKPEGLQLPSTSFKDQHTFLSLAKIEMWIATYLTQWLDINILGEETCGQLYGLMESYYKKASATYATNPFNLSIMWLSILELWVACDKAATRQAPLLLNYSPEVPHNLLEPLLLPSMSLMRRLRSTESYLTQRKRGAMPGYPSVFNNFGHCNSFAVHFFHTSPPHKAIYSNVLANAKQKRAAKLKELAKRKTEFEKTRYQWELADHEKQEEMSTYGNRKLTNSKCISKCLKCTLEREMHSMYISVYEWPLPVEENEAVAVVFELHVPTYITDWRCATLFSPNPFGQGLCSSQDSPKAVLPFVLLGTRGTHD</sequence>
<evidence type="ECO:0000259" key="2">
    <source>
        <dbReference type="Pfam" id="PF20255"/>
    </source>
</evidence>
<name>A0ABR1RW08_9PEZI</name>
<keyword evidence="4" id="KW-1185">Reference proteome</keyword>
<feature type="compositionally biased region" description="Basic and acidic residues" evidence="1">
    <location>
        <begin position="185"/>
        <end position="197"/>
    </location>
</feature>
<evidence type="ECO:0000256" key="1">
    <source>
        <dbReference type="SAM" id="MobiDB-lite"/>
    </source>
</evidence>